<dbReference type="Gene3D" id="3.40.630.30">
    <property type="match status" value="1"/>
</dbReference>
<keyword evidence="2" id="KW-0012">Acyltransferase</keyword>
<name>A0ABV1CZL7_9FIRM</name>
<dbReference type="Proteomes" id="UP001454086">
    <property type="component" value="Unassembled WGS sequence"/>
</dbReference>
<sequence length="176" mass="19800">MIRKATEHDIDAVERGYTELLTHEKDNGSNSNWVLGVYPTRSVAEDSCRAGTLYVMECDGGICASMILNQVQSEEYYGIAWEYPARDDEVLILHTLCIPPSNAGRGYGTKMVRYAIEEARRMKCRVMRLDTYAGNQPASALYTKLGFRYAGIASVMLQGLIPEEQIFFELDLNHGM</sequence>
<keyword evidence="5" id="KW-1185">Reference proteome</keyword>
<dbReference type="EMBL" id="JBBMFM010000002">
    <property type="protein sequence ID" value="MEQ2423580.1"/>
    <property type="molecule type" value="Genomic_DNA"/>
</dbReference>
<comment type="caution">
    <text evidence="4">The sequence shown here is derived from an EMBL/GenBank/DDBJ whole genome shotgun (WGS) entry which is preliminary data.</text>
</comment>
<dbReference type="InterPro" id="IPR050680">
    <property type="entry name" value="YpeA/RimI_acetyltransf"/>
</dbReference>
<organism evidence="4 5">
    <name type="scientific">Enterocloster hominis</name>
    <name type="common">ex Hitch et al. 2024</name>
    <dbReference type="NCBI Taxonomy" id="1917870"/>
    <lineage>
        <taxon>Bacteria</taxon>
        <taxon>Bacillati</taxon>
        <taxon>Bacillota</taxon>
        <taxon>Clostridia</taxon>
        <taxon>Lachnospirales</taxon>
        <taxon>Lachnospiraceae</taxon>
        <taxon>Enterocloster</taxon>
    </lineage>
</organism>
<gene>
    <name evidence="4" type="ORF">WMQ36_01210</name>
</gene>
<dbReference type="Pfam" id="PF00583">
    <property type="entry name" value="Acetyltransf_1"/>
    <property type="match status" value="1"/>
</dbReference>
<dbReference type="InterPro" id="IPR016181">
    <property type="entry name" value="Acyl_CoA_acyltransferase"/>
</dbReference>
<protein>
    <submittedName>
        <fullName evidence="4">GNAT family N-acetyltransferase</fullName>
    </submittedName>
</protein>
<dbReference type="CDD" id="cd04301">
    <property type="entry name" value="NAT_SF"/>
    <property type="match status" value="1"/>
</dbReference>
<dbReference type="RefSeq" id="WP_008718898.1">
    <property type="nucleotide sequence ID" value="NZ_JBBMFM010000002.1"/>
</dbReference>
<evidence type="ECO:0000256" key="1">
    <source>
        <dbReference type="ARBA" id="ARBA00022679"/>
    </source>
</evidence>
<evidence type="ECO:0000259" key="3">
    <source>
        <dbReference type="PROSITE" id="PS51186"/>
    </source>
</evidence>
<dbReference type="PANTHER" id="PTHR43420">
    <property type="entry name" value="ACETYLTRANSFERASE"/>
    <property type="match status" value="1"/>
</dbReference>
<evidence type="ECO:0000313" key="4">
    <source>
        <dbReference type="EMBL" id="MEQ2423580.1"/>
    </source>
</evidence>
<evidence type="ECO:0000313" key="5">
    <source>
        <dbReference type="Proteomes" id="UP001454086"/>
    </source>
</evidence>
<keyword evidence="1" id="KW-0808">Transferase</keyword>
<dbReference type="SUPFAM" id="SSF55729">
    <property type="entry name" value="Acyl-CoA N-acyltransferases (Nat)"/>
    <property type="match status" value="1"/>
</dbReference>
<accession>A0ABV1CZL7</accession>
<feature type="domain" description="N-acetyltransferase" evidence="3">
    <location>
        <begin position="1"/>
        <end position="173"/>
    </location>
</feature>
<dbReference type="PROSITE" id="PS51186">
    <property type="entry name" value="GNAT"/>
    <property type="match status" value="1"/>
</dbReference>
<reference evidence="4 5" key="1">
    <citation type="submission" date="2024-03" db="EMBL/GenBank/DDBJ databases">
        <title>Human intestinal bacterial collection.</title>
        <authorList>
            <person name="Pauvert C."/>
            <person name="Hitch T.C.A."/>
            <person name="Clavel T."/>
        </authorList>
    </citation>
    <scope>NUCLEOTIDE SEQUENCE [LARGE SCALE GENOMIC DNA]</scope>
    <source>
        <strain evidence="4 5">CLA-SR-H021</strain>
    </source>
</reference>
<evidence type="ECO:0000256" key="2">
    <source>
        <dbReference type="ARBA" id="ARBA00023315"/>
    </source>
</evidence>
<proteinExistence type="predicted"/>
<dbReference type="InterPro" id="IPR000182">
    <property type="entry name" value="GNAT_dom"/>
</dbReference>